<dbReference type="PANTHER" id="PTHR11069:SF23">
    <property type="entry name" value="LYSOSOMAL ACID GLUCOSYLCERAMIDASE"/>
    <property type="match status" value="1"/>
</dbReference>
<evidence type="ECO:0000259" key="6">
    <source>
        <dbReference type="Pfam" id="PF17189"/>
    </source>
</evidence>
<dbReference type="InterPro" id="IPR017853">
    <property type="entry name" value="GH"/>
</dbReference>
<keyword evidence="4" id="KW-0326">Glycosidase</keyword>
<dbReference type="InterPro" id="IPR018247">
    <property type="entry name" value="EF_Hand_1_Ca_BS"/>
</dbReference>
<dbReference type="PATRIC" id="fig|588858.6.peg.4811"/>
<comment type="similarity">
    <text evidence="1 4">Belongs to the glycosyl hydrolase 30 family.</text>
</comment>
<dbReference type="InterPro" id="IPR013780">
    <property type="entry name" value="Glyco_hydro_b"/>
</dbReference>
<gene>
    <name evidence="7" type="primary">srfJ</name>
    <name evidence="7" type="ordered locus">STM14_5318</name>
</gene>
<dbReference type="KEGG" id="seo:STM14_5318"/>
<dbReference type="InterPro" id="IPR033453">
    <property type="entry name" value="Glyco_hydro_30_TIM-barrel"/>
</dbReference>
<dbReference type="Pfam" id="PF02055">
    <property type="entry name" value="Glyco_hydro_30"/>
    <property type="match status" value="1"/>
</dbReference>
<dbReference type="HOGENOM" id="CLU_014379_1_1_6"/>
<dbReference type="AlphaFoldDB" id="A0A0F6BAV1"/>
<organism evidence="7 8">
    <name type="scientific">Salmonella typhimurium (strain 14028s / SGSC 2262)</name>
    <dbReference type="NCBI Taxonomy" id="588858"/>
    <lineage>
        <taxon>Bacteria</taxon>
        <taxon>Pseudomonadati</taxon>
        <taxon>Pseudomonadota</taxon>
        <taxon>Gammaproteobacteria</taxon>
        <taxon>Enterobacterales</taxon>
        <taxon>Enterobacteriaceae</taxon>
        <taxon>Salmonella</taxon>
    </lineage>
</organism>
<evidence type="ECO:0000256" key="2">
    <source>
        <dbReference type="ARBA" id="ARBA00022729"/>
    </source>
</evidence>
<dbReference type="SUPFAM" id="SSF51445">
    <property type="entry name" value="(Trans)glycosidases"/>
    <property type="match status" value="1"/>
</dbReference>
<dbReference type="PANTHER" id="PTHR11069">
    <property type="entry name" value="GLUCOSYLCERAMIDASE"/>
    <property type="match status" value="1"/>
</dbReference>
<dbReference type="InterPro" id="IPR001139">
    <property type="entry name" value="Glyco_hydro_30"/>
</dbReference>
<dbReference type="RefSeq" id="WP_000678386.1">
    <property type="nucleotide sequence ID" value="NC_016856.1"/>
</dbReference>
<name>A0A0F6BAV1_SALT1</name>
<dbReference type="GO" id="GO:0006680">
    <property type="term" value="P:glucosylceramide catabolic process"/>
    <property type="evidence" value="ECO:0007669"/>
    <property type="project" value="TreeGrafter"/>
</dbReference>
<dbReference type="Pfam" id="PF17189">
    <property type="entry name" value="Glyco_hydro_30C"/>
    <property type="match status" value="1"/>
</dbReference>
<sequence length="447" mass="50865">MKGRLISSDPYRQQFLVERAVSFSHRQRDCSELISVLPRHALQQIDGFGGSFTEGAGVVFNSMSEKTKAQFLSLYFSAQEHNYTLARMPIQSCDFSLGNYAYVDSSADLQQGRLSFSRDEAHLIPLISGALRLNPHMKLMASPWSPPAFMKTNNDMNGGGKLRRECYADWADIIINYLLEYRRHGINVQALSVQNEPVAVKTWDSCLYSVEEETAFAVQYLRPRLARQGMDEMEIYIWDHDKDGLVDWAELAFADEANYKGINGLAFHWYTGDHFSQIQYLAQCLPDKKLLFSEGCVPMESDAGSQIRHWHTYLHDMIGNFKSGCSGFIDWNLLLNSEGGPNHQGNLCEAPIQYDAQNDVLRRNHSWYGIGHFCRYVRPGARVMLSSSYDNLLEEVGFVNPDGERVLVVYNRDVQERRCRVLDGDKEIALTLPPSGASTLLWRQESI</sequence>
<dbReference type="GO" id="GO:0016020">
    <property type="term" value="C:membrane"/>
    <property type="evidence" value="ECO:0007669"/>
    <property type="project" value="GOC"/>
</dbReference>
<dbReference type="FunFam" id="3.20.20.80:FF:000136">
    <property type="entry name" value="Lysosomal glucosyl ceramidase-like protein"/>
    <property type="match status" value="1"/>
</dbReference>
<dbReference type="Proteomes" id="UP000002695">
    <property type="component" value="Chromosome"/>
</dbReference>
<evidence type="ECO:0000256" key="3">
    <source>
        <dbReference type="ARBA" id="ARBA00022801"/>
    </source>
</evidence>
<dbReference type="PROSITE" id="PS00018">
    <property type="entry name" value="EF_HAND_1"/>
    <property type="match status" value="1"/>
</dbReference>
<evidence type="ECO:0000256" key="1">
    <source>
        <dbReference type="ARBA" id="ARBA00005382"/>
    </source>
</evidence>
<evidence type="ECO:0000313" key="7">
    <source>
        <dbReference type="EMBL" id="ACY91653.1"/>
    </source>
</evidence>
<proteinExistence type="inferred from homology"/>
<dbReference type="GO" id="GO:0004348">
    <property type="term" value="F:glucosylceramidase activity"/>
    <property type="evidence" value="ECO:0007669"/>
    <property type="project" value="InterPro"/>
</dbReference>
<dbReference type="Gene3D" id="3.20.20.80">
    <property type="entry name" value="Glycosidases"/>
    <property type="match status" value="1"/>
</dbReference>
<dbReference type="InterPro" id="IPR033452">
    <property type="entry name" value="GH30_C"/>
</dbReference>
<protein>
    <submittedName>
        <fullName evidence="7">Lysosomal glucosyl ceramidase-like protein</fullName>
    </submittedName>
</protein>
<keyword evidence="8" id="KW-1185">Reference proteome</keyword>
<evidence type="ECO:0000259" key="5">
    <source>
        <dbReference type="Pfam" id="PF02055"/>
    </source>
</evidence>
<keyword evidence="3 4" id="KW-0378">Hydrolase</keyword>
<feature type="domain" description="Glycosyl hydrolase family 30 beta sandwich" evidence="6">
    <location>
        <begin position="382"/>
        <end position="439"/>
    </location>
</feature>
<keyword evidence="2" id="KW-0732">Signal</keyword>
<dbReference type="BioCyc" id="SENT588858:STM14_RS23215-MONOMER"/>
<reference evidence="7 8" key="1">
    <citation type="journal article" date="2010" name="J. Bacteriol.">
        <title>Short-term signatures of evolutionary change in the Salmonella enterica serovar typhimurium 14028 genome.</title>
        <authorList>
            <person name="Jarvik T."/>
            <person name="Smillie C."/>
            <person name="Groisman E.A."/>
            <person name="Ochman H."/>
        </authorList>
    </citation>
    <scope>NUCLEOTIDE SEQUENCE [LARGE SCALE GENOMIC DNA]</scope>
    <source>
        <strain evidence="8">14028s / SGSC 2262</strain>
    </source>
</reference>
<dbReference type="EMBL" id="CP001363">
    <property type="protein sequence ID" value="ACY91653.1"/>
    <property type="molecule type" value="Genomic_DNA"/>
</dbReference>
<dbReference type="PRINTS" id="PR00843">
    <property type="entry name" value="GLHYDRLASE30"/>
</dbReference>
<dbReference type="Gene3D" id="2.60.40.1180">
    <property type="entry name" value="Golgi alpha-mannosidase II"/>
    <property type="match status" value="1"/>
</dbReference>
<evidence type="ECO:0000256" key="4">
    <source>
        <dbReference type="RuleBase" id="RU361188"/>
    </source>
</evidence>
<feature type="domain" description="Glycosyl hydrolase family 30 TIM-barrel" evidence="5">
    <location>
        <begin position="45"/>
        <end position="377"/>
    </location>
</feature>
<dbReference type="SMR" id="A0A0F6BAV1"/>
<accession>A0A0F6BAV1</accession>
<evidence type="ECO:0000313" key="8">
    <source>
        <dbReference type="Proteomes" id="UP000002695"/>
    </source>
</evidence>